<dbReference type="InterPro" id="IPR002110">
    <property type="entry name" value="Ankyrin_rpt"/>
</dbReference>
<dbReference type="Pfam" id="PF13962">
    <property type="entry name" value="PGG"/>
    <property type="match status" value="1"/>
</dbReference>
<organism evidence="4 5">
    <name type="scientific">Spinacia oleracea</name>
    <name type="common">Spinach</name>
    <dbReference type="NCBI Taxonomy" id="3562"/>
    <lineage>
        <taxon>Eukaryota</taxon>
        <taxon>Viridiplantae</taxon>
        <taxon>Streptophyta</taxon>
        <taxon>Embryophyta</taxon>
        <taxon>Tracheophyta</taxon>
        <taxon>Spermatophyta</taxon>
        <taxon>Magnoliopsida</taxon>
        <taxon>eudicotyledons</taxon>
        <taxon>Gunneridae</taxon>
        <taxon>Pentapetalae</taxon>
        <taxon>Caryophyllales</taxon>
        <taxon>Chenopodiaceae</taxon>
        <taxon>Chenopodioideae</taxon>
        <taxon>Anserineae</taxon>
        <taxon>Spinacia</taxon>
    </lineage>
</organism>
<dbReference type="InterPro" id="IPR026961">
    <property type="entry name" value="PGG_dom"/>
</dbReference>
<protein>
    <submittedName>
        <fullName evidence="5">Uncharacterized protein isoform X1</fullName>
    </submittedName>
</protein>
<name>A0A9R0K7M4_SPIOL</name>
<dbReference type="PROSITE" id="PS50088">
    <property type="entry name" value="ANK_REPEAT"/>
    <property type="match status" value="1"/>
</dbReference>
<gene>
    <name evidence="5" type="primary">LOC110800504</name>
</gene>
<evidence type="ECO:0000313" key="5">
    <source>
        <dbReference type="RefSeq" id="XP_021861504.2"/>
    </source>
</evidence>
<feature type="repeat" description="ANK" evidence="1">
    <location>
        <begin position="153"/>
        <end position="185"/>
    </location>
</feature>
<keyword evidence="2" id="KW-0472">Membrane</keyword>
<proteinExistence type="predicted"/>
<keyword evidence="1" id="KW-0040">ANK repeat</keyword>
<reference evidence="5" key="2">
    <citation type="submission" date="2025-08" db="UniProtKB">
        <authorList>
            <consortium name="RefSeq"/>
        </authorList>
    </citation>
    <scope>IDENTIFICATION</scope>
    <source>
        <tissue evidence="5">Leaf</tissue>
    </source>
</reference>
<dbReference type="Pfam" id="PF12796">
    <property type="entry name" value="Ank_2"/>
    <property type="match status" value="1"/>
</dbReference>
<sequence length="622" mass="69889">MIAGDPIASAGKALRRHHDNGQPSVTNDAVTLSIPPQLNETRDDFLRHGVPLYQAALEGDWETADKIFKDVPNWVTAPITKRNDTTLHVAVAAMDLEFVTNLVNLMVTVGDRLESKTTLGNTAFCIAASSGNVDIAKVMVEKNIALPDIKGSKNMTPLHMAILLGHRDMVNYLINVTNDNLLKDHDRIELLTSAIEAHLYDVALHFIDKHPNLALHRNLNDETVLHTLAQRHLQNHTSKQSIWDRLMIRCTNKGKDQGEQQLELALQVTQKAWNEVIKQDETQISELIGYPSRLLFVAAEMGNVEFLITLILSYPDVIWKVDEKNRSIFHIAIECRHEEIFKLIHEVGAIKDLIASYTDKEQNNMLHLAAKIAPPDRLNCVSGAALQMQRELLWFEAVKDVVQPHYAVAKNISKETPQNARESGKTPHALFTEEHKDLRLQGEEWMKKTAESCTLVATLITTVVFTAAFTLPGGNDDKTGSPILLKKLSFKVFAISNAVSLFASATSILMFLSILTSRYAETDFLKVLPFKLMVGLTSLFVSIASMMVAFTATFFITFELDSIWIPGPIALLAAIPVLLFGFQQFPLLWDIYCSTYRSWTLFRPSDKQKLCWKTKRPKRKLS</sequence>
<dbReference type="Gene3D" id="1.25.40.20">
    <property type="entry name" value="Ankyrin repeat-containing domain"/>
    <property type="match status" value="1"/>
</dbReference>
<accession>A0A9R0K7M4</accession>
<evidence type="ECO:0000259" key="3">
    <source>
        <dbReference type="Pfam" id="PF13962"/>
    </source>
</evidence>
<keyword evidence="2" id="KW-0812">Transmembrane</keyword>
<dbReference type="InterPro" id="IPR036770">
    <property type="entry name" value="Ankyrin_rpt-contain_sf"/>
</dbReference>
<feature type="transmembrane region" description="Helical" evidence="2">
    <location>
        <begin position="536"/>
        <end position="557"/>
    </location>
</feature>
<dbReference type="SUPFAM" id="SSF48403">
    <property type="entry name" value="Ankyrin repeat"/>
    <property type="match status" value="1"/>
</dbReference>
<dbReference type="GO" id="GO:0016020">
    <property type="term" value="C:membrane"/>
    <property type="evidence" value="ECO:0000318"/>
    <property type="project" value="GO_Central"/>
</dbReference>
<dbReference type="PANTHER" id="PTHR24177:SF292">
    <property type="entry name" value="ANKYRIN REPEAT FAMILY PROTEIN-RELATED"/>
    <property type="match status" value="1"/>
</dbReference>
<evidence type="ECO:0000256" key="2">
    <source>
        <dbReference type="SAM" id="Phobius"/>
    </source>
</evidence>
<feature type="transmembrane region" description="Helical" evidence="2">
    <location>
        <begin position="563"/>
        <end position="582"/>
    </location>
</feature>
<feature type="domain" description="PGG" evidence="3">
    <location>
        <begin position="443"/>
        <end position="556"/>
    </location>
</feature>
<dbReference type="RefSeq" id="XP_021861504.2">
    <property type="nucleotide sequence ID" value="XM_022005812.2"/>
</dbReference>
<keyword evidence="2" id="KW-1133">Transmembrane helix</keyword>
<feature type="transmembrane region" description="Helical" evidence="2">
    <location>
        <begin position="492"/>
        <end position="515"/>
    </location>
</feature>
<keyword evidence="4" id="KW-1185">Reference proteome</keyword>
<dbReference type="PROSITE" id="PS50297">
    <property type="entry name" value="ANK_REP_REGION"/>
    <property type="match status" value="1"/>
</dbReference>
<reference evidence="4" key="1">
    <citation type="journal article" date="2021" name="Nat. Commun.">
        <title>Genomic analyses provide insights into spinach domestication and the genetic basis of agronomic traits.</title>
        <authorList>
            <person name="Cai X."/>
            <person name="Sun X."/>
            <person name="Xu C."/>
            <person name="Sun H."/>
            <person name="Wang X."/>
            <person name="Ge C."/>
            <person name="Zhang Z."/>
            <person name="Wang Q."/>
            <person name="Fei Z."/>
            <person name="Jiao C."/>
            <person name="Wang Q."/>
        </authorList>
    </citation>
    <scope>NUCLEOTIDE SEQUENCE [LARGE SCALE GENOMIC DNA]</scope>
    <source>
        <strain evidence="4">cv. Varoflay</strain>
    </source>
</reference>
<evidence type="ECO:0000313" key="4">
    <source>
        <dbReference type="Proteomes" id="UP000813463"/>
    </source>
</evidence>
<dbReference type="Proteomes" id="UP000813463">
    <property type="component" value="Chromosome 3"/>
</dbReference>
<evidence type="ECO:0000256" key="1">
    <source>
        <dbReference type="PROSITE-ProRule" id="PRU00023"/>
    </source>
</evidence>
<dbReference type="AlphaFoldDB" id="A0A9R0K7M4"/>
<dbReference type="PANTHER" id="PTHR24177">
    <property type="entry name" value="CASKIN"/>
    <property type="match status" value="1"/>
</dbReference>
<dbReference type="GeneID" id="110800504"/>
<dbReference type="SMART" id="SM00248">
    <property type="entry name" value="ANK"/>
    <property type="match status" value="5"/>
</dbReference>
<dbReference type="KEGG" id="soe:110800504"/>